<evidence type="ECO:0000313" key="2">
    <source>
        <dbReference type="Proteomes" id="UP001500843"/>
    </source>
</evidence>
<name>A0ABP8XR05_9MICO</name>
<keyword evidence="2" id="KW-1185">Reference proteome</keyword>
<proteinExistence type="predicted"/>
<organism evidence="1 2">
    <name type="scientific">Promicromonospora umidemergens</name>
    <dbReference type="NCBI Taxonomy" id="629679"/>
    <lineage>
        <taxon>Bacteria</taxon>
        <taxon>Bacillati</taxon>
        <taxon>Actinomycetota</taxon>
        <taxon>Actinomycetes</taxon>
        <taxon>Micrococcales</taxon>
        <taxon>Promicromonosporaceae</taxon>
        <taxon>Promicromonospora</taxon>
    </lineage>
</organism>
<sequence>MNTPRPVAIGYVCGADDSLVTQQRAEVTRYVEAEGLALAEVLHDTGDGFTISQIVEAAQLRHASQVLVPADAHLSDARHRLTQDLADHGALCVVIGEQSPVSARPRLRPGRAEMHTRAAKRTGSIAPVASALASPNFSE</sequence>
<dbReference type="Proteomes" id="UP001500843">
    <property type="component" value="Unassembled WGS sequence"/>
</dbReference>
<reference evidence="2" key="1">
    <citation type="journal article" date="2019" name="Int. J. Syst. Evol. Microbiol.">
        <title>The Global Catalogue of Microorganisms (GCM) 10K type strain sequencing project: providing services to taxonomists for standard genome sequencing and annotation.</title>
        <authorList>
            <consortium name="The Broad Institute Genomics Platform"/>
            <consortium name="The Broad Institute Genome Sequencing Center for Infectious Disease"/>
            <person name="Wu L."/>
            <person name="Ma J."/>
        </authorList>
    </citation>
    <scope>NUCLEOTIDE SEQUENCE [LARGE SCALE GENOMIC DNA]</scope>
    <source>
        <strain evidence="2">JCM 17975</strain>
    </source>
</reference>
<gene>
    <name evidence="1" type="ORF">GCM10023198_39750</name>
</gene>
<evidence type="ECO:0008006" key="3">
    <source>
        <dbReference type="Google" id="ProtNLM"/>
    </source>
</evidence>
<evidence type="ECO:0000313" key="1">
    <source>
        <dbReference type="EMBL" id="GAA4712865.1"/>
    </source>
</evidence>
<accession>A0ABP8XR05</accession>
<dbReference type="EMBL" id="BAABHM010000017">
    <property type="protein sequence ID" value="GAA4712865.1"/>
    <property type="molecule type" value="Genomic_DNA"/>
</dbReference>
<comment type="caution">
    <text evidence="1">The sequence shown here is derived from an EMBL/GenBank/DDBJ whole genome shotgun (WGS) entry which is preliminary data.</text>
</comment>
<protein>
    <recommendedName>
        <fullName evidence="3">Resolvase-like protein</fullName>
    </recommendedName>
</protein>